<feature type="domain" description="Helicase C-terminal" evidence="3">
    <location>
        <begin position="863"/>
        <end position="1012"/>
    </location>
</feature>
<dbReference type="SMART" id="SM00490">
    <property type="entry name" value="HELICc"/>
    <property type="match status" value="1"/>
</dbReference>
<dbReference type="GO" id="GO:0004386">
    <property type="term" value="F:helicase activity"/>
    <property type="evidence" value="ECO:0007669"/>
    <property type="project" value="UniProtKB-KW"/>
</dbReference>
<dbReference type="Pfam" id="PF00176">
    <property type="entry name" value="SNF2-rel_dom"/>
    <property type="match status" value="1"/>
</dbReference>
<dbReference type="InterPro" id="IPR027417">
    <property type="entry name" value="P-loop_NTPase"/>
</dbReference>
<dbReference type="GO" id="GO:0015616">
    <property type="term" value="F:DNA translocase activity"/>
    <property type="evidence" value="ECO:0007669"/>
    <property type="project" value="TreeGrafter"/>
</dbReference>
<sequence>MLAVHALWSQDRLCLWGEDSEPAVTSPSEAVRTARPHPFAVAARDLVTALSPAPAEAVTGGPWGTPGRATTAVTGSTGELELLLPSSRRSPLDSPELVRTTPRRPGRTAPVLLPWTVPVVRLEPAAALAWLLDDAGGAGARPGASVAWLRDLARFADELTERGRVLPSLVRADTAAQAGRAAWRPVLQGPDVLAHQQLVTAVPPVCRAEQGAPAARRIVERALLRLVDTCVRERLGDHGALLPPRRGRRPARTPAAEAWLAALTGPHGAFDADPAQLAELERELRPWDEVGTGVVGPARATFRLGELRPDDEDAAARWRLEFLLQSTDDPSLLIPAGQAWTDASALGRWVERPHELLLTELGRASRVWPALSPGLRSARPDGLDLDTAGAHDFLLHGAGALEEAGFGVLVPDWWRRRRRVGMKLRTSTRTDPREAGRFGRDQLCDFEWTLAVGDESLTAEEIAALTATKAPLVQLRGRWVSVDPEQVRLGLEFLAEQGRGRTSAAQVLALAAAHPEDHDLPLEVTGVEADGWLGAMLEGTAAQQLRPVRPPETLLARLRPYQERGLSWLSFLADLGMGACLADDMGLGKTLQLLALETTERDRPRVEPDLPPTLLLCPMSLVANWQAEATRFAPHLRVHAHHGPARLRGEELAGVAADSDLVLTTYPTAVRDLDDLVRVPWHRVVLDEAQAIKNRHSRTARAVRRLEGSHRVALTGTPVENRLGELWSIMDFLNPGLLGSAESFRTRYAVPVERHADPDAAERLRRVTRPYVLRRVKTDPTIIDDLPEKIEVTEHYRLTTEQAALYQSVVDDMMARIEESDGIERRGNVLAAMTKLKQVCNHPAQLLHERGAALGRRSGKVLRLEEITEEVLAEGDRALLFTQYASFAELVVPHLAARFGRDVLYLHGGTSRTARQEMVERFQSGDGPPLFVLSLKAGGTGLNLTAANHVIHLDRWWNPAVENQATDRAFRIGQKRNVQVRKFVGTGTLEEKIEAMLQDKAALADLVVRDGESWLTELSTGDLRELLSLSEGAVGE</sequence>
<dbReference type="SMART" id="SM00487">
    <property type="entry name" value="DEXDc"/>
    <property type="match status" value="1"/>
</dbReference>
<dbReference type="CDD" id="cd18793">
    <property type="entry name" value="SF2_C_SNF"/>
    <property type="match status" value="1"/>
</dbReference>
<dbReference type="InterPro" id="IPR014001">
    <property type="entry name" value="Helicase_ATP-bd"/>
</dbReference>
<evidence type="ECO:0000256" key="1">
    <source>
        <dbReference type="ARBA" id="ARBA00022801"/>
    </source>
</evidence>
<dbReference type="InterPro" id="IPR038718">
    <property type="entry name" value="SNF2-like_sf"/>
</dbReference>
<proteinExistence type="predicted"/>
<dbReference type="Pfam" id="PF00271">
    <property type="entry name" value="Helicase_C"/>
    <property type="match status" value="1"/>
</dbReference>
<dbReference type="KEGG" id="orn:DV701_04775"/>
<dbReference type="Pfam" id="PF12419">
    <property type="entry name" value="DUF3670"/>
    <property type="match status" value="1"/>
</dbReference>
<keyword evidence="1" id="KW-0378">Hydrolase</keyword>
<dbReference type="Gene3D" id="3.40.50.10810">
    <property type="entry name" value="Tandem AAA-ATPase domain"/>
    <property type="match status" value="1"/>
</dbReference>
<dbReference type="SUPFAM" id="SSF52540">
    <property type="entry name" value="P-loop containing nucleoside triphosphate hydrolases"/>
    <property type="match status" value="2"/>
</dbReference>
<dbReference type="CDD" id="cd18012">
    <property type="entry name" value="DEXQc_arch_SWI2_SNF2"/>
    <property type="match status" value="1"/>
</dbReference>
<evidence type="ECO:0000259" key="3">
    <source>
        <dbReference type="PROSITE" id="PS51194"/>
    </source>
</evidence>
<dbReference type="FunFam" id="3.40.50.300:FF:000533">
    <property type="entry name" value="Helicase, Snf2 family"/>
    <property type="match status" value="1"/>
</dbReference>
<dbReference type="OrthoDB" id="9760715at2"/>
<dbReference type="FunFam" id="3.40.50.10810:FF:000031">
    <property type="entry name" value="Helicase, SNF2/RAD54 family"/>
    <property type="match status" value="1"/>
</dbReference>
<gene>
    <name evidence="4" type="ORF">DV701_04775</name>
</gene>
<dbReference type="InterPro" id="IPR001650">
    <property type="entry name" value="Helicase_C-like"/>
</dbReference>
<dbReference type="PROSITE" id="PS51192">
    <property type="entry name" value="HELICASE_ATP_BIND_1"/>
    <property type="match status" value="1"/>
</dbReference>
<dbReference type="PANTHER" id="PTHR45629">
    <property type="entry name" value="SNF2/RAD54 FAMILY MEMBER"/>
    <property type="match status" value="1"/>
</dbReference>
<keyword evidence="4" id="KW-0067">ATP-binding</keyword>
<dbReference type="EMBL" id="CP031229">
    <property type="protein sequence ID" value="AXH95533.1"/>
    <property type="molecule type" value="Genomic_DNA"/>
</dbReference>
<organism evidence="4 5">
    <name type="scientific">Ornithinimicrobium avium</name>
    <dbReference type="NCBI Taxonomy" id="2283195"/>
    <lineage>
        <taxon>Bacteria</taxon>
        <taxon>Bacillati</taxon>
        <taxon>Actinomycetota</taxon>
        <taxon>Actinomycetes</taxon>
        <taxon>Micrococcales</taxon>
        <taxon>Ornithinimicrobiaceae</taxon>
        <taxon>Ornithinimicrobium</taxon>
    </lineage>
</organism>
<evidence type="ECO:0000313" key="4">
    <source>
        <dbReference type="EMBL" id="AXH95533.1"/>
    </source>
</evidence>
<dbReference type="RefSeq" id="WP_114927298.1">
    <property type="nucleotide sequence ID" value="NZ_CP031229.1"/>
</dbReference>
<dbReference type="AlphaFoldDB" id="A0A345NKH5"/>
<dbReference type="InterPro" id="IPR022138">
    <property type="entry name" value="DUF3670"/>
</dbReference>
<reference evidence="4 5" key="1">
    <citation type="submission" date="2018-07" db="EMBL/GenBank/DDBJ databases">
        <title>Complete genome sequencing of Ornithinimicrobium sp. AMA3305.</title>
        <authorList>
            <person name="Bae J.-W."/>
        </authorList>
    </citation>
    <scope>NUCLEOTIDE SEQUENCE [LARGE SCALE GENOMIC DNA]</scope>
    <source>
        <strain evidence="4 5">AMA3305</strain>
    </source>
</reference>
<evidence type="ECO:0000259" key="2">
    <source>
        <dbReference type="PROSITE" id="PS51192"/>
    </source>
</evidence>
<dbReference type="GO" id="GO:0016787">
    <property type="term" value="F:hydrolase activity"/>
    <property type="evidence" value="ECO:0007669"/>
    <property type="project" value="UniProtKB-KW"/>
</dbReference>
<protein>
    <submittedName>
        <fullName evidence="4">ATP-dependent helicase</fullName>
    </submittedName>
</protein>
<dbReference type="Proteomes" id="UP000253790">
    <property type="component" value="Chromosome"/>
</dbReference>
<keyword evidence="4" id="KW-0347">Helicase</keyword>
<keyword evidence="5" id="KW-1185">Reference proteome</keyword>
<feature type="domain" description="Helicase ATP-binding" evidence="2">
    <location>
        <begin position="570"/>
        <end position="736"/>
    </location>
</feature>
<dbReference type="PANTHER" id="PTHR45629:SF7">
    <property type="entry name" value="DNA EXCISION REPAIR PROTEIN ERCC-6-RELATED"/>
    <property type="match status" value="1"/>
</dbReference>
<evidence type="ECO:0000313" key="5">
    <source>
        <dbReference type="Proteomes" id="UP000253790"/>
    </source>
</evidence>
<dbReference type="GO" id="GO:0005524">
    <property type="term" value="F:ATP binding"/>
    <property type="evidence" value="ECO:0007669"/>
    <property type="project" value="InterPro"/>
</dbReference>
<dbReference type="InterPro" id="IPR049730">
    <property type="entry name" value="SNF2/RAD54-like_C"/>
</dbReference>
<accession>A0A345NKH5</accession>
<keyword evidence="4" id="KW-0547">Nucleotide-binding</keyword>
<dbReference type="InterPro" id="IPR000330">
    <property type="entry name" value="SNF2_N"/>
</dbReference>
<dbReference type="InterPro" id="IPR050496">
    <property type="entry name" value="SNF2_RAD54_helicase_repair"/>
</dbReference>
<dbReference type="PROSITE" id="PS51194">
    <property type="entry name" value="HELICASE_CTER"/>
    <property type="match status" value="1"/>
</dbReference>
<name>A0A345NKH5_9MICO</name>
<dbReference type="Gene3D" id="3.40.50.300">
    <property type="entry name" value="P-loop containing nucleotide triphosphate hydrolases"/>
    <property type="match status" value="1"/>
</dbReference>